<proteinExistence type="predicted"/>
<keyword evidence="1" id="KW-0812">Transmembrane</keyword>
<dbReference type="EMBL" id="PGOL01001203">
    <property type="protein sequence ID" value="PKI59991.1"/>
    <property type="molecule type" value="Genomic_DNA"/>
</dbReference>
<evidence type="ECO:0000313" key="2">
    <source>
        <dbReference type="EMBL" id="PKI59991.1"/>
    </source>
</evidence>
<evidence type="ECO:0000256" key="1">
    <source>
        <dbReference type="SAM" id="Phobius"/>
    </source>
</evidence>
<organism evidence="2 3">
    <name type="scientific">Punica granatum</name>
    <name type="common">Pomegranate</name>
    <dbReference type="NCBI Taxonomy" id="22663"/>
    <lineage>
        <taxon>Eukaryota</taxon>
        <taxon>Viridiplantae</taxon>
        <taxon>Streptophyta</taxon>
        <taxon>Embryophyta</taxon>
        <taxon>Tracheophyta</taxon>
        <taxon>Spermatophyta</taxon>
        <taxon>Magnoliopsida</taxon>
        <taxon>eudicotyledons</taxon>
        <taxon>Gunneridae</taxon>
        <taxon>Pentapetalae</taxon>
        <taxon>rosids</taxon>
        <taxon>malvids</taxon>
        <taxon>Myrtales</taxon>
        <taxon>Lythraceae</taxon>
        <taxon>Punica</taxon>
    </lineage>
</organism>
<sequence length="218" mass="24787">MLRIGLTLGTATRLVTWESENRGWFTRRGIDTVEHQKERRCDSQIFSFGSPERPVKNFVLTVQMGPVLGGLDTRPPRFSLTMHGHIEASPTMPYQFYQLFNTPVFDPTGSILLSFELAKANDSKDSTSYCIVSCLRRGVMSAAPLFVRPGFVLCPVSLFETPRLCIAEAILYMPLGWCTLLKPLNVQGRRLRRCWAIRSIVCVFSFVGRYLIVRHLPR</sequence>
<evidence type="ECO:0000313" key="3">
    <source>
        <dbReference type="Proteomes" id="UP000233551"/>
    </source>
</evidence>
<dbReference type="Proteomes" id="UP000233551">
    <property type="component" value="Unassembled WGS sequence"/>
</dbReference>
<dbReference type="AlphaFoldDB" id="A0A2I0JUP5"/>
<protein>
    <submittedName>
        <fullName evidence="2">Uncharacterized protein</fullName>
    </submittedName>
</protein>
<comment type="caution">
    <text evidence="2">The sequence shown here is derived from an EMBL/GenBank/DDBJ whole genome shotgun (WGS) entry which is preliminary data.</text>
</comment>
<reference evidence="2 3" key="1">
    <citation type="submission" date="2017-11" db="EMBL/GenBank/DDBJ databases">
        <title>De-novo sequencing of pomegranate (Punica granatum L.) genome.</title>
        <authorList>
            <person name="Akparov Z."/>
            <person name="Amiraslanov A."/>
            <person name="Hajiyeva S."/>
            <person name="Abbasov M."/>
            <person name="Kaur K."/>
            <person name="Hamwieh A."/>
            <person name="Solovyev V."/>
            <person name="Salamov A."/>
            <person name="Braich B."/>
            <person name="Kosarev P."/>
            <person name="Mahmoud A."/>
            <person name="Hajiyev E."/>
            <person name="Babayeva S."/>
            <person name="Izzatullayeva V."/>
            <person name="Mammadov A."/>
            <person name="Mammadov A."/>
            <person name="Sharifova S."/>
            <person name="Ojaghi J."/>
            <person name="Eynullazada K."/>
            <person name="Bayramov B."/>
            <person name="Abdulazimova A."/>
            <person name="Shahmuradov I."/>
        </authorList>
    </citation>
    <scope>NUCLEOTIDE SEQUENCE [LARGE SCALE GENOMIC DNA]</scope>
    <source>
        <strain evidence="3">cv. AG2017</strain>
        <tissue evidence="2">Leaf</tissue>
    </source>
</reference>
<keyword evidence="3" id="KW-1185">Reference proteome</keyword>
<gene>
    <name evidence="2" type="ORF">CRG98_019623</name>
</gene>
<feature type="transmembrane region" description="Helical" evidence="1">
    <location>
        <begin position="195"/>
        <end position="212"/>
    </location>
</feature>
<accession>A0A2I0JUP5</accession>
<keyword evidence="1" id="KW-0472">Membrane</keyword>
<name>A0A2I0JUP5_PUNGR</name>
<keyword evidence="1" id="KW-1133">Transmembrane helix</keyword>